<sequence length="42" mass="4666">MRRTQVWLAALAVLTGMSAGCGRGGERNKNLDHDRPKATDRR</sequence>
<accession>A0A517XVH6</accession>
<evidence type="ECO:0000256" key="1">
    <source>
        <dbReference type="SAM" id="MobiDB-lite"/>
    </source>
</evidence>
<dbReference type="KEGG" id="uli:ETAA1_34770"/>
<organism evidence="2 3">
    <name type="scientific">Urbifossiella limnaea</name>
    <dbReference type="NCBI Taxonomy" id="2528023"/>
    <lineage>
        <taxon>Bacteria</taxon>
        <taxon>Pseudomonadati</taxon>
        <taxon>Planctomycetota</taxon>
        <taxon>Planctomycetia</taxon>
        <taxon>Gemmatales</taxon>
        <taxon>Gemmataceae</taxon>
        <taxon>Urbifossiella</taxon>
    </lineage>
</organism>
<dbReference type="PROSITE" id="PS51257">
    <property type="entry name" value="PROKAR_LIPOPROTEIN"/>
    <property type="match status" value="1"/>
</dbReference>
<evidence type="ECO:0000313" key="3">
    <source>
        <dbReference type="Proteomes" id="UP000319576"/>
    </source>
</evidence>
<evidence type="ECO:0000313" key="2">
    <source>
        <dbReference type="EMBL" id="QDU21510.1"/>
    </source>
</evidence>
<dbReference type="Proteomes" id="UP000319576">
    <property type="component" value="Chromosome"/>
</dbReference>
<dbReference type="EMBL" id="CP036273">
    <property type="protein sequence ID" value="QDU21510.1"/>
    <property type="molecule type" value="Genomic_DNA"/>
</dbReference>
<gene>
    <name evidence="2" type="ORF">ETAA1_34770</name>
</gene>
<feature type="compositionally biased region" description="Basic and acidic residues" evidence="1">
    <location>
        <begin position="24"/>
        <end position="42"/>
    </location>
</feature>
<name>A0A517XVH6_9BACT</name>
<keyword evidence="3" id="KW-1185">Reference proteome</keyword>
<dbReference type="AlphaFoldDB" id="A0A517XVH6"/>
<evidence type="ECO:0008006" key="4">
    <source>
        <dbReference type="Google" id="ProtNLM"/>
    </source>
</evidence>
<feature type="region of interest" description="Disordered" evidence="1">
    <location>
        <begin position="18"/>
        <end position="42"/>
    </location>
</feature>
<proteinExistence type="predicted"/>
<protein>
    <recommendedName>
        <fullName evidence="4">Lipoprotein</fullName>
    </recommendedName>
</protein>
<reference evidence="2 3" key="1">
    <citation type="submission" date="2019-02" db="EMBL/GenBank/DDBJ databases">
        <title>Deep-cultivation of Planctomycetes and their phenomic and genomic characterization uncovers novel biology.</title>
        <authorList>
            <person name="Wiegand S."/>
            <person name="Jogler M."/>
            <person name="Boedeker C."/>
            <person name="Pinto D."/>
            <person name="Vollmers J."/>
            <person name="Rivas-Marin E."/>
            <person name="Kohn T."/>
            <person name="Peeters S.H."/>
            <person name="Heuer A."/>
            <person name="Rast P."/>
            <person name="Oberbeckmann S."/>
            <person name="Bunk B."/>
            <person name="Jeske O."/>
            <person name="Meyerdierks A."/>
            <person name="Storesund J.E."/>
            <person name="Kallscheuer N."/>
            <person name="Luecker S."/>
            <person name="Lage O.M."/>
            <person name="Pohl T."/>
            <person name="Merkel B.J."/>
            <person name="Hornburger P."/>
            <person name="Mueller R.-W."/>
            <person name="Bruemmer F."/>
            <person name="Labrenz M."/>
            <person name="Spormann A.M."/>
            <person name="Op den Camp H."/>
            <person name="Overmann J."/>
            <person name="Amann R."/>
            <person name="Jetten M.S.M."/>
            <person name="Mascher T."/>
            <person name="Medema M.H."/>
            <person name="Devos D.P."/>
            <person name="Kaster A.-K."/>
            <person name="Ovreas L."/>
            <person name="Rohde M."/>
            <person name="Galperin M.Y."/>
            <person name="Jogler C."/>
        </authorList>
    </citation>
    <scope>NUCLEOTIDE SEQUENCE [LARGE SCALE GENOMIC DNA]</scope>
    <source>
        <strain evidence="2 3">ETA_A1</strain>
    </source>
</reference>